<organism evidence="3">
    <name type="scientific">Caenorhabditis remanei</name>
    <name type="common">Caenorhabditis vulgaris</name>
    <dbReference type="NCBI Taxonomy" id="31234"/>
    <lineage>
        <taxon>Eukaryota</taxon>
        <taxon>Metazoa</taxon>
        <taxon>Ecdysozoa</taxon>
        <taxon>Nematoda</taxon>
        <taxon>Chromadorea</taxon>
        <taxon>Rhabditida</taxon>
        <taxon>Rhabditina</taxon>
        <taxon>Rhabditomorpha</taxon>
        <taxon>Rhabditoidea</taxon>
        <taxon>Rhabditidae</taxon>
        <taxon>Peloderinae</taxon>
        <taxon>Caenorhabditis</taxon>
    </lineage>
</organism>
<name>E3M8R2_CAERE</name>
<feature type="transmembrane region" description="Helical" evidence="1">
    <location>
        <begin position="155"/>
        <end position="176"/>
    </location>
</feature>
<keyword evidence="1" id="KW-0472">Membrane</keyword>
<accession>E3M8R2</accession>
<feature type="transmembrane region" description="Helical" evidence="1">
    <location>
        <begin position="30"/>
        <end position="50"/>
    </location>
</feature>
<dbReference type="AlphaFoldDB" id="E3M8R2"/>
<evidence type="ECO:0000313" key="2">
    <source>
        <dbReference type="EMBL" id="EFO95730.1"/>
    </source>
</evidence>
<dbReference type="Proteomes" id="UP000008281">
    <property type="component" value="Unassembled WGS sequence"/>
</dbReference>
<keyword evidence="1" id="KW-0812">Transmembrane</keyword>
<evidence type="ECO:0000313" key="3">
    <source>
        <dbReference type="Proteomes" id="UP000008281"/>
    </source>
</evidence>
<reference evidence="2" key="1">
    <citation type="submission" date="2007-07" db="EMBL/GenBank/DDBJ databases">
        <title>PCAP assembly of the Caenorhabditis remanei genome.</title>
        <authorList>
            <consortium name="The Caenorhabditis remanei Sequencing Consortium"/>
            <person name="Wilson R.K."/>
        </authorList>
    </citation>
    <scope>NUCLEOTIDE SEQUENCE [LARGE SCALE GENOMIC DNA]</scope>
    <source>
        <strain evidence="2">PB4641</strain>
    </source>
</reference>
<dbReference type="EMBL" id="DS268429">
    <property type="protein sequence ID" value="EFO95730.1"/>
    <property type="molecule type" value="Genomic_DNA"/>
</dbReference>
<keyword evidence="3" id="KW-1185">Reference proteome</keyword>
<dbReference type="InParanoid" id="E3M8R2"/>
<dbReference type="HOGENOM" id="CLU_1046757_0_0_1"/>
<protein>
    <submittedName>
        <fullName evidence="2">Uncharacterized protein</fullName>
    </submittedName>
</protein>
<gene>
    <name evidence="2" type="ORF">CRE_13920</name>
</gene>
<sequence>MAETVLHIEDVRPYQDQVEREQQQNRVMSVVSKVTLITFSLLLLISQWFFYSFACIDLWQAEMTRDLSSTQNCVYLVVVVVSRTFEIPCLSKMELKHTSYLFSMSKLLLCVICFLDQDVPRRIAFGICLGFETTQNKNFGLPRIMGFVLEDWLKVFIYEGIACSTGLVLGILILVLKITKEYYFSVKWISLAFLVLQVLVCVSINICFKYSFFQKKLLLSRMKSEKKVALEAVGLFNAKRAKFGMPETIRMQGAQGQIGQREAEGA</sequence>
<proteinExistence type="predicted"/>
<feature type="transmembrane region" description="Helical" evidence="1">
    <location>
        <begin position="188"/>
        <end position="213"/>
    </location>
</feature>
<keyword evidence="1" id="KW-1133">Transmembrane helix</keyword>
<evidence type="ECO:0000256" key="1">
    <source>
        <dbReference type="SAM" id="Phobius"/>
    </source>
</evidence>